<keyword evidence="10" id="KW-1185">Reference proteome</keyword>
<evidence type="ECO:0000313" key="9">
    <source>
        <dbReference type="EMBL" id="RUT33462.1"/>
    </source>
</evidence>
<feature type="transmembrane region" description="Helical" evidence="7">
    <location>
        <begin position="12"/>
        <end position="29"/>
    </location>
</feature>
<evidence type="ECO:0000313" key="10">
    <source>
        <dbReference type="Proteomes" id="UP000272464"/>
    </source>
</evidence>
<comment type="subcellular location">
    <subcellularLocation>
        <location evidence="1">Membrane</location>
        <topology evidence="1">Multi-pass membrane protein</topology>
    </subcellularLocation>
</comment>
<dbReference type="Pfam" id="PF02397">
    <property type="entry name" value="Bac_transf"/>
    <property type="match status" value="1"/>
</dbReference>
<dbReference type="InterPro" id="IPR003362">
    <property type="entry name" value="Bact_transf"/>
</dbReference>
<evidence type="ECO:0000256" key="7">
    <source>
        <dbReference type="SAM" id="Phobius"/>
    </source>
</evidence>
<evidence type="ECO:0000256" key="3">
    <source>
        <dbReference type="ARBA" id="ARBA00022679"/>
    </source>
</evidence>
<proteinExistence type="inferred from homology"/>
<accession>A0A433XHB4</accession>
<gene>
    <name evidence="9" type="ORF">EJP77_07375</name>
</gene>
<organism evidence="9 10">
    <name type="scientific">Paenibacillus zeisoli</name>
    <dbReference type="NCBI Taxonomy" id="2496267"/>
    <lineage>
        <taxon>Bacteria</taxon>
        <taxon>Bacillati</taxon>
        <taxon>Bacillota</taxon>
        <taxon>Bacilli</taxon>
        <taxon>Bacillales</taxon>
        <taxon>Paenibacillaceae</taxon>
        <taxon>Paenibacillus</taxon>
    </lineage>
</organism>
<feature type="transmembrane region" description="Helical" evidence="7">
    <location>
        <begin position="111"/>
        <end position="131"/>
    </location>
</feature>
<reference evidence="9 10" key="1">
    <citation type="submission" date="2018-12" db="EMBL/GenBank/DDBJ databases">
        <authorList>
            <person name="Sun L."/>
            <person name="Chen Z."/>
        </authorList>
    </citation>
    <scope>NUCLEOTIDE SEQUENCE [LARGE SCALE GENOMIC DNA]</scope>
    <source>
        <strain evidence="9 10">3-5-3</strain>
    </source>
</reference>
<feature type="transmembrane region" description="Helical" evidence="7">
    <location>
        <begin position="79"/>
        <end position="99"/>
    </location>
</feature>
<keyword evidence="3 9" id="KW-0808">Transferase</keyword>
<dbReference type="GO" id="GO:0016780">
    <property type="term" value="F:phosphotransferase activity, for other substituted phosphate groups"/>
    <property type="evidence" value="ECO:0007669"/>
    <property type="project" value="TreeGrafter"/>
</dbReference>
<feature type="transmembrane region" description="Helical" evidence="7">
    <location>
        <begin position="262"/>
        <end position="283"/>
    </location>
</feature>
<dbReference type="EMBL" id="RZNX01000002">
    <property type="protein sequence ID" value="RUT33462.1"/>
    <property type="molecule type" value="Genomic_DNA"/>
</dbReference>
<comment type="caution">
    <text evidence="9">The sequence shown here is derived from an EMBL/GenBank/DDBJ whole genome shotgun (WGS) entry which is preliminary data.</text>
</comment>
<feature type="transmembrane region" description="Helical" evidence="7">
    <location>
        <begin position="49"/>
        <end position="67"/>
    </location>
</feature>
<evidence type="ECO:0000256" key="1">
    <source>
        <dbReference type="ARBA" id="ARBA00004141"/>
    </source>
</evidence>
<evidence type="ECO:0000259" key="8">
    <source>
        <dbReference type="Pfam" id="PF02397"/>
    </source>
</evidence>
<protein>
    <submittedName>
        <fullName evidence="9">Sugar transferase</fullName>
    </submittedName>
</protein>
<dbReference type="Proteomes" id="UP000272464">
    <property type="component" value="Unassembled WGS sequence"/>
</dbReference>
<dbReference type="NCBIfam" id="TIGR03025">
    <property type="entry name" value="EPS_sugtrans"/>
    <property type="match status" value="1"/>
</dbReference>
<dbReference type="GO" id="GO:0016020">
    <property type="term" value="C:membrane"/>
    <property type="evidence" value="ECO:0007669"/>
    <property type="project" value="UniProtKB-SubCell"/>
</dbReference>
<evidence type="ECO:0000256" key="5">
    <source>
        <dbReference type="ARBA" id="ARBA00022989"/>
    </source>
</evidence>
<dbReference type="PANTHER" id="PTHR30576">
    <property type="entry name" value="COLANIC BIOSYNTHESIS UDP-GLUCOSE LIPID CARRIER TRANSFERASE"/>
    <property type="match status" value="1"/>
</dbReference>
<feature type="domain" description="Bacterial sugar transferase" evidence="8">
    <location>
        <begin position="257"/>
        <end position="438"/>
    </location>
</feature>
<keyword evidence="5 7" id="KW-1133">Transmembrane helix</keyword>
<dbReference type="AlphaFoldDB" id="A0A433XHB4"/>
<sequence>MIRLFRFKGMKVFIMLLDCFIVYASYLLAYKLIFGGDIPQPEWSSFLDYAPWLGLFTVVPYYMFYLYDFAGRQKPAAYLYNLVLAHLVFVAELIVLNYWLKTFSLPRSVVIIAFFTQLILTFGLRLLIFFIQSRGMGRKRAMVVVSREHSDILLLEQMLTKGSAWLDIQYVIAMGEGEDAPPGSMWEDIDAALLAHALPAETKSSLIRTAGTRQIEVLLIPDFYELSLFNAEPQQLDDLMVYSIMPPHLTLLERIMKRSIDLFISSLLLLAASPVMLLMFILIPVTSKGRALFVQERIGLHEKPFHLLKFRSMIDNAEQSTGPVLAGDGDARITRLGHFIRATRIDELPQLINVLKGDMSLVGPRPERAFFISAFKLELPHYTYRLMVKPGLTGLAQVKANYTTSPEDKLRYDLLYIKNYSPLLDLRILFQTIMVVLKREQSRGVRAETNAPGLGLEQMLNTAAAELPAASKQLHG</sequence>
<evidence type="ECO:0000256" key="2">
    <source>
        <dbReference type="ARBA" id="ARBA00006464"/>
    </source>
</evidence>
<comment type="similarity">
    <text evidence="2">Belongs to the bacterial sugar transferase family.</text>
</comment>
<dbReference type="PANTHER" id="PTHR30576:SF0">
    <property type="entry name" value="UNDECAPRENYL-PHOSPHATE N-ACETYLGALACTOSAMINYL 1-PHOSPHATE TRANSFERASE-RELATED"/>
    <property type="match status" value="1"/>
</dbReference>
<keyword evidence="6 7" id="KW-0472">Membrane</keyword>
<keyword evidence="4 7" id="KW-0812">Transmembrane</keyword>
<dbReference type="InterPro" id="IPR017475">
    <property type="entry name" value="EPS_sugar_tfrase"/>
</dbReference>
<name>A0A433XHB4_9BACL</name>
<evidence type="ECO:0000256" key="4">
    <source>
        <dbReference type="ARBA" id="ARBA00022692"/>
    </source>
</evidence>
<dbReference type="OrthoDB" id="9808602at2"/>
<evidence type="ECO:0000256" key="6">
    <source>
        <dbReference type="ARBA" id="ARBA00023136"/>
    </source>
</evidence>
<dbReference type="RefSeq" id="WP_127198576.1">
    <property type="nucleotide sequence ID" value="NZ_RZNX01000002.1"/>
</dbReference>